<accession>A0A2J6TTU6</accession>
<proteinExistence type="predicted"/>
<evidence type="ECO:0000313" key="2">
    <source>
        <dbReference type="Proteomes" id="UP000235371"/>
    </source>
</evidence>
<organism evidence="1 2">
    <name type="scientific">Hyaloscypha bicolor E</name>
    <dbReference type="NCBI Taxonomy" id="1095630"/>
    <lineage>
        <taxon>Eukaryota</taxon>
        <taxon>Fungi</taxon>
        <taxon>Dikarya</taxon>
        <taxon>Ascomycota</taxon>
        <taxon>Pezizomycotina</taxon>
        <taxon>Leotiomycetes</taxon>
        <taxon>Helotiales</taxon>
        <taxon>Hyaloscyphaceae</taxon>
        <taxon>Hyaloscypha</taxon>
        <taxon>Hyaloscypha bicolor</taxon>
    </lineage>
</organism>
<gene>
    <name evidence="1" type="ORF">K444DRAFT_115354</name>
</gene>
<keyword evidence="2" id="KW-1185">Reference proteome</keyword>
<protein>
    <submittedName>
        <fullName evidence="1">Uncharacterized protein</fullName>
    </submittedName>
</protein>
<name>A0A2J6TTU6_9HELO</name>
<reference evidence="1 2" key="1">
    <citation type="submission" date="2016-04" db="EMBL/GenBank/DDBJ databases">
        <title>A degradative enzymes factory behind the ericoid mycorrhizal symbiosis.</title>
        <authorList>
            <consortium name="DOE Joint Genome Institute"/>
            <person name="Martino E."/>
            <person name="Morin E."/>
            <person name="Grelet G."/>
            <person name="Kuo A."/>
            <person name="Kohler A."/>
            <person name="Daghino S."/>
            <person name="Barry K."/>
            <person name="Choi C."/>
            <person name="Cichocki N."/>
            <person name="Clum A."/>
            <person name="Copeland A."/>
            <person name="Hainaut M."/>
            <person name="Haridas S."/>
            <person name="Labutti K."/>
            <person name="Lindquist E."/>
            <person name="Lipzen A."/>
            <person name="Khouja H.-R."/>
            <person name="Murat C."/>
            <person name="Ohm R."/>
            <person name="Olson A."/>
            <person name="Spatafora J."/>
            <person name="Veneault-Fourrey C."/>
            <person name="Henrissat B."/>
            <person name="Grigoriev I."/>
            <person name="Martin F."/>
            <person name="Perotto S."/>
        </authorList>
    </citation>
    <scope>NUCLEOTIDE SEQUENCE [LARGE SCALE GENOMIC DNA]</scope>
    <source>
        <strain evidence="1 2">E</strain>
    </source>
</reference>
<dbReference type="EMBL" id="KZ613743">
    <property type="protein sequence ID" value="PMD66398.1"/>
    <property type="molecule type" value="Genomic_DNA"/>
</dbReference>
<dbReference type="GeneID" id="36578437"/>
<dbReference type="Proteomes" id="UP000235371">
    <property type="component" value="Unassembled WGS sequence"/>
</dbReference>
<dbReference type="InParanoid" id="A0A2J6TTU6"/>
<sequence>MLQKESCFEDSLTVSPVVSALLASSHEVSKDWTPNRAELDPDEFMQLAIVDPFSASPGDGREELTFREGQKQHLRQGTLSLGPAIRPSKSVARLSGWIFVQNTLTRMSYRLAVFLFHDFPECFDLPPFRILGTRRRQRLVDAREDYAFVFREPMTCAHTVERRAMSQLRHFLLDGKCASMNMSSQTGSGTEGYLRQVMVEETQLGLAADAGHQSKSRDGGWSYILRGQRGDCCKSRIASLGIQLYYLLL</sequence>
<dbReference type="AlphaFoldDB" id="A0A2J6TTU6"/>
<dbReference type="RefSeq" id="XP_024743302.1">
    <property type="nucleotide sequence ID" value="XM_024870355.1"/>
</dbReference>
<dbReference type="OrthoDB" id="10603757at2759"/>
<evidence type="ECO:0000313" key="1">
    <source>
        <dbReference type="EMBL" id="PMD66398.1"/>
    </source>
</evidence>